<dbReference type="OMA" id="NEVQTYT"/>
<dbReference type="STRING" id="1262450.S3C7N0"/>
<dbReference type="Gene3D" id="2.60.120.200">
    <property type="match status" value="1"/>
</dbReference>
<dbReference type="EMBL" id="KE148149">
    <property type="protein sequence ID" value="EPE07951.1"/>
    <property type="molecule type" value="Genomic_DNA"/>
</dbReference>
<dbReference type="Proteomes" id="UP000016923">
    <property type="component" value="Unassembled WGS sequence"/>
</dbReference>
<dbReference type="GO" id="GO:0005975">
    <property type="term" value="P:carbohydrate metabolic process"/>
    <property type="evidence" value="ECO:0007669"/>
    <property type="project" value="InterPro"/>
</dbReference>
<accession>S3C7N0</accession>
<dbReference type="InterPro" id="IPR000757">
    <property type="entry name" value="Beta-glucanase-like"/>
</dbReference>
<evidence type="ECO:0000259" key="2">
    <source>
        <dbReference type="PROSITE" id="PS51762"/>
    </source>
</evidence>
<proteinExistence type="predicted"/>
<dbReference type="PANTHER" id="PTHR10963">
    <property type="entry name" value="GLYCOSYL HYDROLASE-RELATED"/>
    <property type="match status" value="1"/>
</dbReference>
<evidence type="ECO:0000313" key="4">
    <source>
        <dbReference type="Proteomes" id="UP000016923"/>
    </source>
</evidence>
<dbReference type="PANTHER" id="PTHR10963:SF60">
    <property type="entry name" value="GRAM-NEGATIVE BACTERIA-BINDING PROTEIN 1-RELATED"/>
    <property type="match status" value="1"/>
</dbReference>
<name>S3C7N0_OPHP1</name>
<keyword evidence="1" id="KW-0732">Signal</keyword>
<dbReference type="GO" id="GO:0004553">
    <property type="term" value="F:hydrolase activity, hydrolyzing O-glycosyl compounds"/>
    <property type="evidence" value="ECO:0007669"/>
    <property type="project" value="InterPro"/>
</dbReference>
<organism evidence="3 4">
    <name type="scientific">Ophiostoma piceae (strain UAMH 11346)</name>
    <name type="common">Sap stain fungus</name>
    <dbReference type="NCBI Taxonomy" id="1262450"/>
    <lineage>
        <taxon>Eukaryota</taxon>
        <taxon>Fungi</taxon>
        <taxon>Dikarya</taxon>
        <taxon>Ascomycota</taxon>
        <taxon>Pezizomycotina</taxon>
        <taxon>Sordariomycetes</taxon>
        <taxon>Sordariomycetidae</taxon>
        <taxon>Ophiostomatales</taxon>
        <taxon>Ophiostomataceae</taxon>
        <taxon>Ophiostoma</taxon>
    </lineage>
</organism>
<dbReference type="AlphaFoldDB" id="S3C7N0"/>
<feature type="domain" description="GH16" evidence="2">
    <location>
        <begin position="36"/>
        <end position="288"/>
    </location>
</feature>
<sequence length="288" mass="30506">MFFSKTLGLVAAASAVSAITPPSYNGLSLLWHDAFEGYAGTSPDTDRWSIITGDLNINGEVETYTSSSANLQISGGGSVQLVPWKDSKGAWTSGRIETQDAVTPVLGKTTRVEGSLRMGTNPAIEKQGIWPAFWMLGEAVRHGTPWPLCGELDILEQRNGELTGFGTVHCGGSASGGICNEPNGRGATVLMPLDTDTSFHVWSVTWNLSDASNWKNQQITWAIDGNTYFTLTGAEVGDEATWGTLAHSPFYIVLNVAVGGGFPGAPNSATADGYGSMLEAQYVAVYSN</sequence>
<feature type="chain" id="PRO_5004506895" evidence="1">
    <location>
        <begin position="19"/>
        <end position="288"/>
    </location>
</feature>
<dbReference type="InterPro" id="IPR013320">
    <property type="entry name" value="ConA-like_dom_sf"/>
</dbReference>
<feature type="signal peptide" evidence="1">
    <location>
        <begin position="1"/>
        <end position="18"/>
    </location>
</feature>
<dbReference type="HOGENOM" id="CLU_019533_3_1_1"/>
<dbReference type="PROSITE" id="PS51762">
    <property type="entry name" value="GH16_2"/>
    <property type="match status" value="1"/>
</dbReference>
<dbReference type="CDD" id="cd02182">
    <property type="entry name" value="GH16_Strep_laminarinase_like"/>
    <property type="match status" value="1"/>
</dbReference>
<dbReference type="Pfam" id="PF00722">
    <property type="entry name" value="Glyco_hydro_16"/>
    <property type="match status" value="1"/>
</dbReference>
<keyword evidence="4" id="KW-1185">Reference proteome</keyword>
<dbReference type="InterPro" id="IPR050546">
    <property type="entry name" value="Glycosyl_Hydrlase_16"/>
</dbReference>
<dbReference type="OrthoDB" id="192832at2759"/>
<protein>
    <submittedName>
        <fullName evidence="3">Glycoside hydrolase family 16</fullName>
    </submittedName>
</protein>
<gene>
    <name evidence="3" type="ORF">F503_00734</name>
</gene>
<dbReference type="eggNOG" id="ENOG502S1W9">
    <property type="taxonomic scope" value="Eukaryota"/>
</dbReference>
<dbReference type="SUPFAM" id="SSF49899">
    <property type="entry name" value="Concanavalin A-like lectins/glucanases"/>
    <property type="match status" value="1"/>
</dbReference>
<evidence type="ECO:0000256" key="1">
    <source>
        <dbReference type="SAM" id="SignalP"/>
    </source>
</evidence>
<dbReference type="VEuPathDB" id="FungiDB:F503_00734"/>
<reference evidence="3 4" key="1">
    <citation type="journal article" date="2013" name="BMC Genomics">
        <title>The genome and transcriptome of the pine saprophyte Ophiostoma piceae, and a comparison with the bark beetle-associated pine pathogen Grosmannia clavigera.</title>
        <authorList>
            <person name="Haridas S."/>
            <person name="Wang Y."/>
            <person name="Lim L."/>
            <person name="Massoumi Alamouti S."/>
            <person name="Jackman S."/>
            <person name="Docking R."/>
            <person name="Robertson G."/>
            <person name="Birol I."/>
            <person name="Bohlmann J."/>
            <person name="Breuil C."/>
        </authorList>
    </citation>
    <scope>NUCLEOTIDE SEQUENCE [LARGE SCALE GENOMIC DNA]</scope>
    <source>
        <strain evidence="3 4">UAMH 11346</strain>
    </source>
</reference>
<evidence type="ECO:0000313" key="3">
    <source>
        <dbReference type="EMBL" id="EPE07951.1"/>
    </source>
</evidence>
<keyword evidence="3" id="KW-0378">Hydrolase</keyword>